<accession>A0ABW4C1M0</accession>
<keyword evidence="1" id="KW-0812">Transmembrane</keyword>
<gene>
    <name evidence="2" type="ORF">ACFQ5L_07285</name>
</gene>
<proteinExistence type="predicted"/>
<protein>
    <recommendedName>
        <fullName evidence="4">Integral membrane protein</fullName>
    </recommendedName>
</protein>
<keyword evidence="1" id="KW-0472">Membrane</keyword>
<sequence length="49" mass="5384">MLGIISHTLAQPAMAPWDALLVWNGLVVIGVGDLGLIIYQMKQKINHED</sequence>
<evidence type="ECO:0000313" key="3">
    <source>
        <dbReference type="Proteomes" id="UP001597188"/>
    </source>
</evidence>
<keyword evidence="3" id="KW-1185">Reference proteome</keyword>
<keyword evidence="1" id="KW-1133">Transmembrane helix</keyword>
<evidence type="ECO:0008006" key="4">
    <source>
        <dbReference type="Google" id="ProtNLM"/>
    </source>
</evidence>
<feature type="transmembrane region" description="Helical" evidence="1">
    <location>
        <begin position="20"/>
        <end position="39"/>
    </location>
</feature>
<evidence type="ECO:0000256" key="1">
    <source>
        <dbReference type="SAM" id="Phobius"/>
    </source>
</evidence>
<dbReference type="EMBL" id="JBHTOJ010000016">
    <property type="protein sequence ID" value="MFD1420755.1"/>
    <property type="molecule type" value="Genomic_DNA"/>
</dbReference>
<dbReference type="Proteomes" id="UP001597188">
    <property type="component" value="Unassembled WGS sequence"/>
</dbReference>
<organism evidence="2 3">
    <name type="scientific">Lactiplantibacillus songbeiensis</name>
    <dbReference type="NCBI Taxonomy" id="2559920"/>
    <lineage>
        <taxon>Bacteria</taxon>
        <taxon>Bacillati</taxon>
        <taxon>Bacillota</taxon>
        <taxon>Bacilli</taxon>
        <taxon>Lactobacillales</taxon>
        <taxon>Lactobacillaceae</taxon>
        <taxon>Lactiplantibacillus</taxon>
    </lineage>
</organism>
<reference evidence="3" key="1">
    <citation type="journal article" date="2019" name="Int. J. Syst. Evol. Microbiol.">
        <title>The Global Catalogue of Microorganisms (GCM) 10K type strain sequencing project: providing services to taxonomists for standard genome sequencing and annotation.</title>
        <authorList>
            <consortium name="The Broad Institute Genomics Platform"/>
            <consortium name="The Broad Institute Genome Sequencing Center for Infectious Disease"/>
            <person name="Wu L."/>
            <person name="Ma J."/>
        </authorList>
    </citation>
    <scope>NUCLEOTIDE SEQUENCE [LARGE SCALE GENOMIC DNA]</scope>
    <source>
        <strain evidence="3">CCM 8931</strain>
    </source>
</reference>
<evidence type="ECO:0000313" key="2">
    <source>
        <dbReference type="EMBL" id="MFD1420755.1"/>
    </source>
</evidence>
<comment type="caution">
    <text evidence="2">The sequence shown here is derived from an EMBL/GenBank/DDBJ whole genome shotgun (WGS) entry which is preliminary data.</text>
</comment>
<name>A0ABW4C1M0_9LACO</name>